<sequence length="166" mass="17306">MANRAAKERAIRATIDYYRTMVPEFRGALYFGYNLYKEEGTPPAIMDWTLVYPDEPAGSTTAPAGGATTAAGNKPTAASSVTTEKQNGGAVQTDPDSDKGSMSGSMPSGSSTVTAAAESKPANRAGSKTGMPTAIKIWLGILGGAFAVLGGLVAVWLWMNRKKQPV</sequence>
<organism evidence="3">
    <name type="scientific">bioreactor metagenome</name>
    <dbReference type="NCBI Taxonomy" id="1076179"/>
    <lineage>
        <taxon>unclassified sequences</taxon>
        <taxon>metagenomes</taxon>
        <taxon>ecological metagenomes</taxon>
    </lineage>
</organism>
<proteinExistence type="predicted"/>
<reference evidence="3" key="1">
    <citation type="submission" date="2019-08" db="EMBL/GenBank/DDBJ databases">
        <authorList>
            <person name="Kucharzyk K."/>
            <person name="Murdoch R.W."/>
            <person name="Higgins S."/>
            <person name="Loffler F."/>
        </authorList>
    </citation>
    <scope>NUCLEOTIDE SEQUENCE</scope>
</reference>
<keyword evidence="2" id="KW-1133">Transmembrane helix</keyword>
<dbReference type="EMBL" id="VSSQ01125186">
    <property type="protein sequence ID" value="MPN55677.1"/>
    <property type="molecule type" value="Genomic_DNA"/>
</dbReference>
<feature type="compositionally biased region" description="Low complexity" evidence="1">
    <location>
        <begin position="57"/>
        <end position="78"/>
    </location>
</feature>
<dbReference type="AlphaFoldDB" id="A0A645IX07"/>
<name>A0A645IX07_9ZZZZ</name>
<accession>A0A645IX07</accession>
<feature type="region of interest" description="Disordered" evidence="1">
    <location>
        <begin position="57"/>
        <end position="129"/>
    </location>
</feature>
<evidence type="ECO:0000256" key="2">
    <source>
        <dbReference type="SAM" id="Phobius"/>
    </source>
</evidence>
<gene>
    <name evidence="3" type="ORF">SDC9_203361</name>
</gene>
<protein>
    <submittedName>
        <fullName evidence="3">Uncharacterized protein</fullName>
    </submittedName>
</protein>
<feature type="transmembrane region" description="Helical" evidence="2">
    <location>
        <begin position="137"/>
        <end position="159"/>
    </location>
</feature>
<keyword evidence="2" id="KW-0472">Membrane</keyword>
<comment type="caution">
    <text evidence="3">The sequence shown here is derived from an EMBL/GenBank/DDBJ whole genome shotgun (WGS) entry which is preliminary data.</text>
</comment>
<feature type="compositionally biased region" description="Polar residues" evidence="1">
    <location>
        <begin position="79"/>
        <end position="90"/>
    </location>
</feature>
<evidence type="ECO:0000256" key="1">
    <source>
        <dbReference type="SAM" id="MobiDB-lite"/>
    </source>
</evidence>
<feature type="compositionally biased region" description="Low complexity" evidence="1">
    <location>
        <begin position="100"/>
        <end position="111"/>
    </location>
</feature>
<evidence type="ECO:0000313" key="3">
    <source>
        <dbReference type="EMBL" id="MPN55677.1"/>
    </source>
</evidence>
<keyword evidence="2" id="KW-0812">Transmembrane</keyword>